<proteinExistence type="predicted"/>
<gene>
    <name evidence="2" type="ORF">MNBD_GAMMA11-1940</name>
</gene>
<organism evidence="2">
    <name type="scientific">hydrothermal vent metagenome</name>
    <dbReference type="NCBI Taxonomy" id="652676"/>
    <lineage>
        <taxon>unclassified sequences</taxon>
        <taxon>metagenomes</taxon>
        <taxon>ecological metagenomes</taxon>
    </lineage>
</organism>
<name>A0A3B0XAE3_9ZZZZ</name>
<feature type="region of interest" description="Disordered" evidence="1">
    <location>
        <begin position="1"/>
        <end position="32"/>
    </location>
</feature>
<protein>
    <submittedName>
        <fullName evidence="2">Uncharacterized protein</fullName>
    </submittedName>
</protein>
<sequence length="73" mass="8670">MTHTNTKNAPDSYYAGPERRTASIPRRSSTMRRYRTRLESLVSDCRMPEARRKEDEEGYFAYDEQASEHPQRK</sequence>
<feature type="region of interest" description="Disordered" evidence="1">
    <location>
        <begin position="49"/>
        <end position="73"/>
    </location>
</feature>
<evidence type="ECO:0000313" key="2">
    <source>
        <dbReference type="EMBL" id="VAW59887.1"/>
    </source>
</evidence>
<evidence type="ECO:0000256" key="1">
    <source>
        <dbReference type="SAM" id="MobiDB-lite"/>
    </source>
</evidence>
<dbReference type="EMBL" id="UOFG01000100">
    <property type="protein sequence ID" value="VAW59887.1"/>
    <property type="molecule type" value="Genomic_DNA"/>
</dbReference>
<accession>A0A3B0XAE3</accession>
<reference evidence="2" key="1">
    <citation type="submission" date="2018-06" db="EMBL/GenBank/DDBJ databases">
        <authorList>
            <person name="Zhirakovskaya E."/>
        </authorList>
    </citation>
    <scope>NUCLEOTIDE SEQUENCE</scope>
</reference>
<dbReference type="AlphaFoldDB" id="A0A3B0XAE3"/>